<accession>A0ABS4AUZ1</accession>
<dbReference type="EMBL" id="JAGIYZ010000013">
    <property type="protein sequence ID" value="MBP0465189.1"/>
    <property type="molecule type" value="Genomic_DNA"/>
</dbReference>
<evidence type="ECO:0000313" key="4">
    <source>
        <dbReference type="Proteomes" id="UP000680815"/>
    </source>
</evidence>
<evidence type="ECO:0000259" key="2">
    <source>
        <dbReference type="Pfam" id="PF13670"/>
    </source>
</evidence>
<dbReference type="RefSeq" id="WP_209352571.1">
    <property type="nucleotide sequence ID" value="NZ_JAGIYZ010000013.1"/>
</dbReference>
<sequence length="104" mass="10829">MTTFRPAAALAFALAAAVPFAPAFASSGERDGRETRRVEESRALAAAPVDAAAAIAAVRAAGHGPVRGIEWERGRWEVKTIDAQGRRATFNVDAASGAVTPRGR</sequence>
<dbReference type="Pfam" id="PF13670">
    <property type="entry name" value="PepSY_2"/>
    <property type="match status" value="1"/>
</dbReference>
<feature type="signal peptide" evidence="1">
    <location>
        <begin position="1"/>
        <end position="25"/>
    </location>
</feature>
<feature type="chain" id="PRO_5046738728" evidence="1">
    <location>
        <begin position="26"/>
        <end position="104"/>
    </location>
</feature>
<gene>
    <name evidence="3" type="ORF">J5Y09_14785</name>
</gene>
<feature type="domain" description="PepSY" evidence="2">
    <location>
        <begin position="10"/>
        <end position="101"/>
    </location>
</feature>
<evidence type="ECO:0000313" key="3">
    <source>
        <dbReference type="EMBL" id="MBP0465189.1"/>
    </source>
</evidence>
<name>A0ABS4AUZ1_9PROT</name>
<comment type="caution">
    <text evidence="3">The sequence shown here is derived from an EMBL/GenBank/DDBJ whole genome shotgun (WGS) entry which is preliminary data.</text>
</comment>
<protein>
    <submittedName>
        <fullName evidence="3">PepSY domain-containing protein</fullName>
    </submittedName>
</protein>
<keyword evidence="1" id="KW-0732">Signal</keyword>
<organism evidence="3 4">
    <name type="scientific">Roseomonas nitratireducens</name>
    <dbReference type="NCBI Taxonomy" id="2820810"/>
    <lineage>
        <taxon>Bacteria</taxon>
        <taxon>Pseudomonadati</taxon>
        <taxon>Pseudomonadota</taxon>
        <taxon>Alphaproteobacteria</taxon>
        <taxon>Acetobacterales</taxon>
        <taxon>Roseomonadaceae</taxon>
        <taxon>Roseomonas</taxon>
    </lineage>
</organism>
<keyword evidence="4" id="KW-1185">Reference proteome</keyword>
<evidence type="ECO:0000256" key="1">
    <source>
        <dbReference type="SAM" id="SignalP"/>
    </source>
</evidence>
<dbReference type="InterPro" id="IPR025711">
    <property type="entry name" value="PepSY"/>
</dbReference>
<dbReference type="Proteomes" id="UP000680815">
    <property type="component" value="Unassembled WGS sequence"/>
</dbReference>
<proteinExistence type="predicted"/>
<reference evidence="3 4" key="1">
    <citation type="submission" date="2021-03" db="EMBL/GenBank/DDBJ databases">
        <authorList>
            <person name="So Y."/>
        </authorList>
    </citation>
    <scope>NUCLEOTIDE SEQUENCE [LARGE SCALE GENOMIC DNA]</scope>
    <source>
        <strain evidence="3 4">PWR1</strain>
    </source>
</reference>